<comment type="subcellular location">
    <subcellularLocation>
        <location evidence="1">Mitochondrion membrane</location>
        <topology evidence="1">Multi-pass membrane protein</topology>
    </subcellularLocation>
</comment>
<comment type="similarity">
    <text evidence="2 10">Belongs to the mitochondrial carrier (TC 2.A.29) family.</text>
</comment>
<dbReference type="Pfam" id="PF00153">
    <property type="entry name" value="Mito_carr"/>
    <property type="match status" value="3"/>
</dbReference>
<dbReference type="InterPro" id="IPR023395">
    <property type="entry name" value="MCP_dom_sf"/>
</dbReference>
<evidence type="ECO:0000256" key="8">
    <source>
        <dbReference type="ARBA" id="ARBA00023136"/>
    </source>
</evidence>
<proteinExistence type="inferred from homology"/>
<keyword evidence="7" id="KW-0496">Mitochondrion</keyword>
<keyword evidence="12" id="KW-1185">Reference proteome</keyword>
<keyword evidence="5" id="KW-0677">Repeat</keyword>
<feature type="repeat" description="Solcar" evidence="9">
    <location>
        <begin position="150"/>
        <end position="232"/>
    </location>
</feature>
<gene>
    <name evidence="11" type="ORF">FCC1311_106462</name>
</gene>
<dbReference type="PANTHER" id="PTHR45624">
    <property type="entry name" value="MITOCHONDRIAL BASIC AMINO ACIDS TRANSPORTER-RELATED"/>
    <property type="match status" value="1"/>
</dbReference>
<evidence type="ECO:0000256" key="2">
    <source>
        <dbReference type="ARBA" id="ARBA00006375"/>
    </source>
</evidence>
<dbReference type="Proteomes" id="UP000241890">
    <property type="component" value="Unassembled WGS sequence"/>
</dbReference>
<sequence>MTVATSGASGATTGAAPAGALDVREAGSGGLAALVANAKPMFVDLSAGTIGGLCCVAVGHPFDTAKVLMQAQSTTEVRYAAKPTSTLGCLVSLVKTRGVWNGLYAGAGPAVLANALENAVLFMSYAQILKTTDAIFERVVGDRPMSEATAALGKGAVAGSMAAIVASAILCPIELVKVRVQAGEGPSAMHCAATVLRREGVAGLFHGMGATVAREVPGNIAFFGVYEFARAALDGNQFMTSTDAQVLTAGGLGGTAFWLVALPADAIKTQQQLFSSTKLNMRETSAMIMRTEGLRGFYRGLMATVVRAFPSNAALFWGVERTRDFLENVLP</sequence>
<reference evidence="11 12" key="1">
    <citation type="submission" date="2017-12" db="EMBL/GenBank/DDBJ databases">
        <title>Sequencing, de novo assembly and annotation of complete genome of a new Thraustochytrid species, strain FCC1311.</title>
        <authorList>
            <person name="Sedici K."/>
            <person name="Godart F."/>
            <person name="Aiese Cigliano R."/>
            <person name="Sanseverino W."/>
            <person name="Barakat M."/>
            <person name="Ortet P."/>
            <person name="Marechal E."/>
            <person name="Cagnac O."/>
            <person name="Amato A."/>
        </authorList>
    </citation>
    <scope>NUCLEOTIDE SEQUENCE [LARGE SCALE GENOMIC DNA]</scope>
</reference>
<evidence type="ECO:0000256" key="6">
    <source>
        <dbReference type="ARBA" id="ARBA00022989"/>
    </source>
</evidence>
<evidence type="ECO:0000256" key="7">
    <source>
        <dbReference type="ARBA" id="ARBA00023128"/>
    </source>
</evidence>
<name>A0A2R5GU82_9STRA</name>
<protein>
    <submittedName>
        <fullName evidence="11">Mitochondrial carnitine carrier</fullName>
    </submittedName>
</protein>
<dbReference type="PROSITE" id="PS50920">
    <property type="entry name" value="SOLCAR"/>
    <property type="match status" value="3"/>
</dbReference>
<evidence type="ECO:0000256" key="10">
    <source>
        <dbReference type="RuleBase" id="RU000488"/>
    </source>
</evidence>
<dbReference type="SUPFAM" id="SSF103506">
    <property type="entry name" value="Mitochondrial carrier"/>
    <property type="match status" value="1"/>
</dbReference>
<evidence type="ECO:0000313" key="12">
    <source>
        <dbReference type="Proteomes" id="UP000241890"/>
    </source>
</evidence>
<dbReference type="InterPro" id="IPR050567">
    <property type="entry name" value="Mitochondrial_Carrier"/>
</dbReference>
<dbReference type="InParanoid" id="A0A2R5GU82"/>
<evidence type="ECO:0000313" key="11">
    <source>
        <dbReference type="EMBL" id="GBG34422.1"/>
    </source>
</evidence>
<organism evidence="11 12">
    <name type="scientific">Hondaea fermentalgiana</name>
    <dbReference type="NCBI Taxonomy" id="2315210"/>
    <lineage>
        <taxon>Eukaryota</taxon>
        <taxon>Sar</taxon>
        <taxon>Stramenopiles</taxon>
        <taxon>Bigyra</taxon>
        <taxon>Labyrinthulomycetes</taxon>
        <taxon>Thraustochytrida</taxon>
        <taxon>Thraustochytriidae</taxon>
        <taxon>Hondaea</taxon>
    </lineage>
</organism>
<dbReference type="Gene3D" id="1.50.40.10">
    <property type="entry name" value="Mitochondrial carrier domain"/>
    <property type="match status" value="1"/>
</dbReference>
<feature type="repeat" description="Solcar" evidence="9">
    <location>
        <begin position="241"/>
        <end position="325"/>
    </location>
</feature>
<evidence type="ECO:0000256" key="4">
    <source>
        <dbReference type="ARBA" id="ARBA00022692"/>
    </source>
</evidence>
<evidence type="ECO:0000256" key="5">
    <source>
        <dbReference type="ARBA" id="ARBA00022737"/>
    </source>
</evidence>
<comment type="caution">
    <text evidence="11">The sequence shown here is derived from an EMBL/GenBank/DDBJ whole genome shotgun (WGS) entry which is preliminary data.</text>
</comment>
<dbReference type="OrthoDB" id="14252at2759"/>
<dbReference type="GO" id="GO:0000064">
    <property type="term" value="F:L-ornithine transmembrane transporter activity"/>
    <property type="evidence" value="ECO:0007669"/>
    <property type="project" value="TreeGrafter"/>
</dbReference>
<keyword evidence="4 9" id="KW-0812">Transmembrane</keyword>
<evidence type="ECO:0000256" key="1">
    <source>
        <dbReference type="ARBA" id="ARBA00004225"/>
    </source>
</evidence>
<keyword evidence="3 10" id="KW-0813">Transport</keyword>
<keyword evidence="8 9" id="KW-0472">Membrane</keyword>
<evidence type="ECO:0000256" key="9">
    <source>
        <dbReference type="PROSITE-ProRule" id="PRU00282"/>
    </source>
</evidence>
<dbReference type="AlphaFoldDB" id="A0A2R5GU82"/>
<feature type="repeat" description="Solcar" evidence="9">
    <location>
        <begin position="39"/>
        <end position="131"/>
    </location>
</feature>
<keyword evidence="6" id="KW-1133">Transmembrane helix</keyword>
<dbReference type="PANTHER" id="PTHR45624:SF12">
    <property type="entry name" value="MITOCHONDRIAL ORNITHINE TRANSPORTER 1"/>
    <property type="match status" value="1"/>
</dbReference>
<dbReference type="GO" id="GO:1990575">
    <property type="term" value="P:mitochondrial L-ornithine transmembrane transport"/>
    <property type="evidence" value="ECO:0007669"/>
    <property type="project" value="TreeGrafter"/>
</dbReference>
<accession>A0A2R5GU82</accession>
<dbReference type="GO" id="GO:0031966">
    <property type="term" value="C:mitochondrial membrane"/>
    <property type="evidence" value="ECO:0007669"/>
    <property type="project" value="UniProtKB-SubCell"/>
</dbReference>
<dbReference type="EMBL" id="BEYU01000194">
    <property type="protein sequence ID" value="GBG34422.1"/>
    <property type="molecule type" value="Genomic_DNA"/>
</dbReference>
<evidence type="ECO:0000256" key="3">
    <source>
        <dbReference type="ARBA" id="ARBA00022448"/>
    </source>
</evidence>
<dbReference type="InterPro" id="IPR018108">
    <property type="entry name" value="MCP_transmembrane"/>
</dbReference>